<keyword evidence="3 5" id="KW-0732">Signal</keyword>
<dbReference type="Pfam" id="PF13531">
    <property type="entry name" value="SBP_bac_11"/>
    <property type="match status" value="1"/>
</dbReference>
<feature type="binding site" evidence="4">
    <location>
        <position position="61"/>
    </location>
    <ligand>
        <name>molybdate</name>
        <dbReference type="ChEBI" id="CHEBI:36264"/>
    </ligand>
</feature>
<dbReference type="Proteomes" id="UP000481360">
    <property type="component" value="Unassembled WGS sequence"/>
</dbReference>
<dbReference type="RefSeq" id="WP_166046685.1">
    <property type="nucleotide sequence ID" value="NZ_JAAMPJ010000004.1"/>
</dbReference>
<reference evidence="6 7" key="1">
    <citation type="submission" date="2020-03" db="EMBL/GenBank/DDBJ databases">
        <title>Isolation and identification of active actinomycetes.</title>
        <authorList>
            <person name="Sun X."/>
        </authorList>
    </citation>
    <scope>NUCLEOTIDE SEQUENCE [LARGE SCALE GENOMIC DNA]</scope>
    <source>
        <strain evidence="6 7">NEAU-D13</strain>
    </source>
</reference>
<dbReference type="InterPro" id="IPR005950">
    <property type="entry name" value="ModA"/>
</dbReference>
<dbReference type="Gene3D" id="3.40.190.10">
    <property type="entry name" value="Periplasmic binding protein-like II"/>
    <property type="match status" value="2"/>
</dbReference>
<dbReference type="PROSITE" id="PS51257">
    <property type="entry name" value="PROKAR_LIPOPROTEIN"/>
    <property type="match status" value="1"/>
</dbReference>
<dbReference type="PANTHER" id="PTHR30632:SF0">
    <property type="entry name" value="SULFATE-BINDING PROTEIN"/>
    <property type="match status" value="1"/>
</dbReference>
<comment type="caution">
    <text evidence="6">The sequence shown here is derived from an EMBL/GenBank/DDBJ whole genome shotgun (WGS) entry which is preliminary data.</text>
</comment>
<feature type="binding site" evidence="4">
    <location>
        <position position="177"/>
    </location>
    <ligand>
        <name>molybdate</name>
        <dbReference type="ChEBI" id="CHEBI:36264"/>
    </ligand>
</feature>
<dbReference type="SUPFAM" id="SSF53850">
    <property type="entry name" value="Periplasmic binding protein-like II"/>
    <property type="match status" value="1"/>
</dbReference>
<protein>
    <submittedName>
        <fullName evidence="6">Molybdate ABC transporter substrate-binding protein</fullName>
    </submittedName>
</protein>
<dbReference type="PANTHER" id="PTHR30632">
    <property type="entry name" value="MOLYBDATE-BINDING PERIPLASMIC PROTEIN"/>
    <property type="match status" value="1"/>
</dbReference>
<evidence type="ECO:0000256" key="2">
    <source>
        <dbReference type="ARBA" id="ARBA00022723"/>
    </source>
</evidence>
<comment type="similarity">
    <text evidence="1">Belongs to the bacterial solute-binding protein ModA family.</text>
</comment>
<feature type="binding site" evidence="4">
    <location>
        <position position="159"/>
    </location>
    <ligand>
        <name>molybdate</name>
        <dbReference type="ChEBI" id="CHEBI:36264"/>
    </ligand>
</feature>
<evidence type="ECO:0000313" key="6">
    <source>
        <dbReference type="EMBL" id="NGY60687.1"/>
    </source>
</evidence>
<dbReference type="PIRSF" id="PIRSF004846">
    <property type="entry name" value="ModA"/>
    <property type="match status" value="1"/>
</dbReference>
<evidence type="ECO:0000256" key="5">
    <source>
        <dbReference type="SAM" id="SignalP"/>
    </source>
</evidence>
<dbReference type="AlphaFoldDB" id="A0A7C9RRC2"/>
<dbReference type="GO" id="GO:0015689">
    <property type="term" value="P:molybdate ion transport"/>
    <property type="evidence" value="ECO:0007669"/>
    <property type="project" value="InterPro"/>
</dbReference>
<evidence type="ECO:0000256" key="3">
    <source>
        <dbReference type="ARBA" id="ARBA00022729"/>
    </source>
</evidence>
<dbReference type="InterPro" id="IPR050682">
    <property type="entry name" value="ModA/WtpA"/>
</dbReference>
<sequence>MKRSTLMLLAALVAACSPAPQPEKPTITVYADSALTETFTKIGTDFEASQGIRVKFLFGASSALQKQLGAHVDVFASAGQGAMKLPSKVFARNQLVVAQWQGRGGKGVTTMTDLAAVPYAMCAEEEPCGDAARQKLKAAAFNAFRDSVVPTPKAVGQDVRDTLAKLAAGEVGAAIVYATDVRTNPKLTSVPLRIAVQDEPAPADLDFPVAVVSGSPESLKFYNFVFSEQARAALTDAGFELP</sequence>
<keyword evidence="2 4" id="KW-0479">Metal-binding</keyword>
<feature type="chain" id="PRO_5039663408" evidence="5">
    <location>
        <begin position="20"/>
        <end position="242"/>
    </location>
</feature>
<dbReference type="GO" id="GO:0030973">
    <property type="term" value="F:molybdate ion binding"/>
    <property type="evidence" value="ECO:0007669"/>
    <property type="project" value="TreeGrafter"/>
</dbReference>
<feature type="signal peptide" evidence="5">
    <location>
        <begin position="1"/>
        <end position="19"/>
    </location>
</feature>
<gene>
    <name evidence="6" type="primary">modA</name>
    <name evidence="6" type="ORF">G7043_17295</name>
</gene>
<name>A0A7C9RRC2_9PSEU</name>
<evidence type="ECO:0000313" key="7">
    <source>
        <dbReference type="Proteomes" id="UP000481360"/>
    </source>
</evidence>
<dbReference type="NCBIfam" id="TIGR01256">
    <property type="entry name" value="modA"/>
    <property type="match status" value="1"/>
</dbReference>
<dbReference type="EMBL" id="JAAMPJ010000004">
    <property type="protein sequence ID" value="NGY60687.1"/>
    <property type="molecule type" value="Genomic_DNA"/>
</dbReference>
<keyword evidence="4" id="KW-0500">Molybdenum</keyword>
<evidence type="ECO:0000256" key="4">
    <source>
        <dbReference type="PIRSR" id="PIRSR004846-1"/>
    </source>
</evidence>
<organism evidence="6 7">
    <name type="scientific">Lentzea alba</name>
    <dbReference type="NCBI Taxonomy" id="2714351"/>
    <lineage>
        <taxon>Bacteria</taxon>
        <taxon>Bacillati</taxon>
        <taxon>Actinomycetota</taxon>
        <taxon>Actinomycetes</taxon>
        <taxon>Pseudonocardiales</taxon>
        <taxon>Pseudonocardiaceae</taxon>
        <taxon>Lentzea</taxon>
    </lineage>
</organism>
<dbReference type="GO" id="GO:0046872">
    <property type="term" value="F:metal ion binding"/>
    <property type="evidence" value="ECO:0007669"/>
    <property type="project" value="UniProtKB-KW"/>
</dbReference>
<evidence type="ECO:0000256" key="1">
    <source>
        <dbReference type="ARBA" id="ARBA00009175"/>
    </source>
</evidence>
<proteinExistence type="inferred from homology"/>
<keyword evidence="7" id="KW-1185">Reference proteome</keyword>
<accession>A0A7C9RRC2</accession>